<gene>
    <name evidence="3" type="ORF">LPMP_020490</name>
</gene>
<accession>A0A088RJB9</accession>
<dbReference type="AlphaFoldDB" id="A0A088RJB9"/>
<dbReference type="KEGG" id="lpan:LPMP_020490"/>
<evidence type="ECO:0000313" key="3">
    <source>
        <dbReference type="EMBL" id="AIN95229.1"/>
    </source>
</evidence>
<feature type="compositionally biased region" description="Polar residues" evidence="2">
    <location>
        <begin position="262"/>
        <end position="272"/>
    </location>
</feature>
<feature type="region of interest" description="Disordered" evidence="2">
    <location>
        <begin position="237"/>
        <end position="288"/>
    </location>
</feature>
<feature type="compositionally biased region" description="Low complexity" evidence="2">
    <location>
        <begin position="244"/>
        <end position="261"/>
    </location>
</feature>
<dbReference type="eggNOG" id="ENOG502S1XB">
    <property type="taxonomic scope" value="Eukaryota"/>
</dbReference>
<keyword evidence="1" id="KW-0175">Coiled coil</keyword>
<evidence type="ECO:0000313" key="4">
    <source>
        <dbReference type="Proteomes" id="UP000063063"/>
    </source>
</evidence>
<reference evidence="3 4" key="1">
    <citation type="journal article" date="2015" name="Sci. Rep.">
        <title>The genome of Leishmania panamensis: insights into genomics of the L. (Viannia) subgenus.</title>
        <authorList>
            <person name="Llanes A."/>
            <person name="Restrepo C.M."/>
            <person name="Vecchio G.D."/>
            <person name="Anguizola F.J."/>
            <person name="Lleonart R."/>
        </authorList>
    </citation>
    <scope>NUCLEOTIDE SEQUENCE [LARGE SCALE GENOMIC DNA]</scope>
    <source>
        <strain evidence="3 4">MHOM/PA/94/PSC-1</strain>
    </source>
</reference>
<name>A0A088RJB9_LEIPA</name>
<evidence type="ECO:0000256" key="2">
    <source>
        <dbReference type="SAM" id="MobiDB-lite"/>
    </source>
</evidence>
<dbReference type="EMBL" id="CP009371">
    <property type="protein sequence ID" value="AIN95229.1"/>
    <property type="molecule type" value="Genomic_DNA"/>
</dbReference>
<dbReference type="Proteomes" id="UP000063063">
    <property type="component" value="Chromosome 2"/>
</dbReference>
<feature type="coiled-coil region" evidence="1">
    <location>
        <begin position="143"/>
        <end position="177"/>
    </location>
</feature>
<proteinExistence type="predicted"/>
<evidence type="ECO:0000256" key="1">
    <source>
        <dbReference type="SAM" id="Coils"/>
    </source>
</evidence>
<dbReference type="GeneID" id="22571859"/>
<dbReference type="OrthoDB" id="273109at2759"/>
<protein>
    <submittedName>
        <fullName evidence="3">Uncharacterized protein</fullName>
    </submittedName>
</protein>
<dbReference type="VEuPathDB" id="TriTrypDB:LPAL13_020010000"/>
<sequence length="321" mass="35605">MSEELILQWTKRVSDAEEELSRMEEDINAVKQQRKSLKADIHKYEDVVASEKCDLLTSLERVEAQAKDLGAQCEETLTEKDCAEREYMATLDAYENLHFLVREIKDAEEHLQSRDDLETRLQRESVIWAEEEHALRRTLHQLQQQQTQTRRAQEAELRELEAQLLNVEQRQRDERAGRCGATAQATRLVVRSSRQPTPASPKSVVPAEEDAFVRANTGGAMPTRSAPLRSCLKMPVSGHTSGNAAATAPRPPTAASAPVSRCASQSLVSDSAASGVGRQGIDGGDRPSLQVLPEMRAYSYGAPAKPGARKREFLGDTTNNQ</sequence>
<feature type="coiled-coil region" evidence="1">
    <location>
        <begin position="6"/>
        <end position="86"/>
    </location>
</feature>
<feature type="region of interest" description="Disordered" evidence="2">
    <location>
        <begin position="300"/>
        <end position="321"/>
    </location>
</feature>
<organism evidence="3 4">
    <name type="scientific">Leishmania panamensis</name>
    <dbReference type="NCBI Taxonomy" id="5679"/>
    <lineage>
        <taxon>Eukaryota</taxon>
        <taxon>Discoba</taxon>
        <taxon>Euglenozoa</taxon>
        <taxon>Kinetoplastea</taxon>
        <taxon>Metakinetoplastina</taxon>
        <taxon>Trypanosomatida</taxon>
        <taxon>Trypanosomatidae</taxon>
        <taxon>Leishmaniinae</taxon>
        <taxon>Leishmania</taxon>
        <taxon>Leishmania guyanensis species complex</taxon>
    </lineage>
</organism>
<keyword evidence="4" id="KW-1185">Reference proteome</keyword>
<dbReference type="VEuPathDB" id="TriTrypDB:LPMP_020490"/>
<dbReference type="RefSeq" id="XP_010698194.1">
    <property type="nucleotide sequence ID" value="XM_010699892.1"/>
</dbReference>